<dbReference type="PRINTS" id="PR00081">
    <property type="entry name" value="GDHRDH"/>
</dbReference>
<sequence>MAGRLEGKIAHITGGGSGLGDAIARLFSSEGARVVVSDLKMEAAQRVVDLIVRQGGDAIALAGDVSSREECESLIAETVKQMGGIDVLVNSAGVTPRYAPPEWDFE</sequence>
<evidence type="ECO:0000313" key="1">
    <source>
        <dbReference type="EMBL" id="SVB63957.1"/>
    </source>
</evidence>
<dbReference type="InterPro" id="IPR002347">
    <property type="entry name" value="SDR_fam"/>
</dbReference>
<name>A0A382FPC6_9ZZZZ</name>
<organism evidence="1">
    <name type="scientific">marine metagenome</name>
    <dbReference type="NCBI Taxonomy" id="408172"/>
    <lineage>
        <taxon>unclassified sequences</taxon>
        <taxon>metagenomes</taxon>
        <taxon>ecological metagenomes</taxon>
    </lineage>
</organism>
<protein>
    <recommendedName>
        <fullName evidence="2">SDR family NAD(P)-dependent oxidoreductase</fullName>
    </recommendedName>
</protein>
<feature type="non-terminal residue" evidence="1">
    <location>
        <position position="106"/>
    </location>
</feature>
<reference evidence="1" key="1">
    <citation type="submission" date="2018-05" db="EMBL/GenBank/DDBJ databases">
        <authorList>
            <person name="Lanie J.A."/>
            <person name="Ng W.-L."/>
            <person name="Kazmierczak K.M."/>
            <person name="Andrzejewski T.M."/>
            <person name="Davidsen T.M."/>
            <person name="Wayne K.J."/>
            <person name="Tettelin H."/>
            <person name="Glass J.I."/>
            <person name="Rusch D."/>
            <person name="Podicherti R."/>
            <person name="Tsui H.-C.T."/>
            <person name="Winkler M.E."/>
        </authorList>
    </citation>
    <scope>NUCLEOTIDE SEQUENCE</scope>
</reference>
<dbReference type="AlphaFoldDB" id="A0A382FPC6"/>
<evidence type="ECO:0008006" key="2">
    <source>
        <dbReference type="Google" id="ProtNLM"/>
    </source>
</evidence>
<proteinExistence type="predicted"/>
<dbReference type="Gene3D" id="3.40.50.720">
    <property type="entry name" value="NAD(P)-binding Rossmann-like Domain"/>
    <property type="match status" value="1"/>
</dbReference>
<gene>
    <name evidence="1" type="ORF">METZ01_LOCUS216811</name>
</gene>
<dbReference type="EMBL" id="UINC01050688">
    <property type="protein sequence ID" value="SVB63957.1"/>
    <property type="molecule type" value="Genomic_DNA"/>
</dbReference>
<dbReference type="SUPFAM" id="SSF51735">
    <property type="entry name" value="NAD(P)-binding Rossmann-fold domains"/>
    <property type="match status" value="1"/>
</dbReference>
<dbReference type="PANTHER" id="PTHR42820:SF1">
    <property type="entry name" value="SHORT-CHAIN DEHYDROGENASE_REDUCTASE FAMILY PROTEIN"/>
    <property type="match status" value="1"/>
</dbReference>
<accession>A0A382FPC6</accession>
<dbReference type="Pfam" id="PF00106">
    <property type="entry name" value="adh_short"/>
    <property type="match status" value="1"/>
</dbReference>
<dbReference type="PANTHER" id="PTHR42820">
    <property type="entry name" value="SHORT-CHAIN DEHYDROGENASE REDUCTASE"/>
    <property type="match status" value="1"/>
</dbReference>
<dbReference type="InterPro" id="IPR036291">
    <property type="entry name" value="NAD(P)-bd_dom_sf"/>
</dbReference>